<gene>
    <name evidence="2" type="ORF">A11A3_09490</name>
</gene>
<dbReference type="PATRIC" id="fig|1177179.3.peg.1891"/>
<proteinExistence type="predicted"/>
<dbReference type="eggNOG" id="ENOG5032R5V">
    <property type="taxonomic scope" value="Bacteria"/>
</dbReference>
<dbReference type="AlphaFoldDB" id="L0WDJ3"/>
<sequence length="246" mass="26128">MNEAQRQSYLKAMGLTPWVARVPLPGAAPSPALDWQEENPGEVPAQPAPESSMKPARPAAEPTRVESPAATPAPAKPSPDTPVEAEPAPQASAAVPAGQALTFTLEAHGGNGTWLLAAQQDAQAPGLGRFEAPLLASLLALFRARPERPRRFFCPLTDQPMAAGDAAQALDAFLKGLHRQAGGERVLLLLPQALSESLFEIPRYRPFTLGGMPALVVSSLTEMLEDPAEHKKTSWLAMQEHGFAGQ</sequence>
<evidence type="ECO:0000313" key="2">
    <source>
        <dbReference type="EMBL" id="EKF74222.1"/>
    </source>
</evidence>
<comment type="caution">
    <text evidence="2">The sequence shown here is derived from an EMBL/GenBank/DDBJ whole genome shotgun (WGS) entry which is preliminary data.</text>
</comment>
<organism evidence="2 3">
    <name type="scientific">Alcanivorax hongdengensis A-11-3</name>
    <dbReference type="NCBI Taxonomy" id="1177179"/>
    <lineage>
        <taxon>Bacteria</taxon>
        <taxon>Pseudomonadati</taxon>
        <taxon>Pseudomonadota</taxon>
        <taxon>Gammaproteobacteria</taxon>
        <taxon>Oceanospirillales</taxon>
        <taxon>Alcanivoracaceae</taxon>
        <taxon>Alcanivorax</taxon>
    </lineage>
</organism>
<protein>
    <submittedName>
        <fullName evidence="2">Uncharacterized protein</fullName>
    </submittedName>
</protein>
<dbReference type="STRING" id="1177179.A11A3_09490"/>
<feature type="region of interest" description="Disordered" evidence="1">
    <location>
        <begin position="21"/>
        <end position="94"/>
    </location>
</feature>
<evidence type="ECO:0000313" key="3">
    <source>
        <dbReference type="Proteomes" id="UP000010164"/>
    </source>
</evidence>
<name>L0WDJ3_9GAMM</name>
<accession>L0WDJ3</accession>
<evidence type="ECO:0000256" key="1">
    <source>
        <dbReference type="SAM" id="MobiDB-lite"/>
    </source>
</evidence>
<dbReference type="EMBL" id="AMRJ01000013">
    <property type="protein sequence ID" value="EKF74222.1"/>
    <property type="molecule type" value="Genomic_DNA"/>
</dbReference>
<dbReference type="OrthoDB" id="6362681at2"/>
<dbReference type="RefSeq" id="WP_008929076.1">
    <property type="nucleotide sequence ID" value="NZ_AMRJ01000013.1"/>
</dbReference>
<reference evidence="2 3" key="1">
    <citation type="journal article" date="2012" name="J. Bacteriol.">
        <title>Genome Sequence of the Alkane-Degrading Bacterium Alcanivorax hongdengensis Type Strain A-11-3.</title>
        <authorList>
            <person name="Lai Q."/>
            <person name="Shao Z."/>
        </authorList>
    </citation>
    <scope>NUCLEOTIDE SEQUENCE [LARGE SCALE GENOMIC DNA]</scope>
    <source>
        <strain evidence="2 3">A-11-3</strain>
    </source>
</reference>
<keyword evidence="3" id="KW-1185">Reference proteome</keyword>
<dbReference type="Proteomes" id="UP000010164">
    <property type="component" value="Unassembled WGS sequence"/>
</dbReference>